<dbReference type="AlphaFoldDB" id="A0AB34GKY6"/>
<protein>
    <submittedName>
        <fullName evidence="2">Uncharacterized protein</fullName>
    </submittedName>
</protein>
<organism evidence="2 3">
    <name type="scientific">Eschrichtius robustus</name>
    <name type="common">California gray whale</name>
    <name type="synonym">Eschrichtius gibbosus</name>
    <dbReference type="NCBI Taxonomy" id="9764"/>
    <lineage>
        <taxon>Eukaryota</taxon>
        <taxon>Metazoa</taxon>
        <taxon>Chordata</taxon>
        <taxon>Craniata</taxon>
        <taxon>Vertebrata</taxon>
        <taxon>Euteleostomi</taxon>
        <taxon>Mammalia</taxon>
        <taxon>Eutheria</taxon>
        <taxon>Laurasiatheria</taxon>
        <taxon>Artiodactyla</taxon>
        <taxon>Whippomorpha</taxon>
        <taxon>Cetacea</taxon>
        <taxon>Mysticeti</taxon>
        <taxon>Eschrichtiidae</taxon>
        <taxon>Eschrichtius</taxon>
    </lineage>
</organism>
<dbReference type="Proteomes" id="UP001159641">
    <property type="component" value="Unassembled WGS sequence"/>
</dbReference>
<evidence type="ECO:0000313" key="2">
    <source>
        <dbReference type="EMBL" id="KAJ8779130.1"/>
    </source>
</evidence>
<sequence length="201" mass="21165">MLPALALWLGNRAAQGRGGAWVGLLPPPAARGRCSGHSRLLYPPRLGGRRLPSAQSAGGPSTPRISVAASTPPAHSEAFGGNGCEILEAYGPRSEWRPGRRAEGRPLRSRIGTGGSPSECCSFIIGAFSVIRGEGGRVWESSLLERHCHGPSVSLAHQGQPLEVASSVKSAVLTHSLSLDPYQQLLPQRDTVRRACTGCYG</sequence>
<comment type="caution">
    <text evidence="2">The sequence shown here is derived from an EMBL/GenBank/DDBJ whole genome shotgun (WGS) entry which is preliminary data.</text>
</comment>
<evidence type="ECO:0000313" key="3">
    <source>
        <dbReference type="Proteomes" id="UP001159641"/>
    </source>
</evidence>
<name>A0AB34GKY6_ESCRO</name>
<dbReference type="EMBL" id="JAIQCJ010002232">
    <property type="protein sequence ID" value="KAJ8779130.1"/>
    <property type="molecule type" value="Genomic_DNA"/>
</dbReference>
<evidence type="ECO:0000256" key="1">
    <source>
        <dbReference type="SAM" id="MobiDB-lite"/>
    </source>
</evidence>
<proteinExistence type="predicted"/>
<feature type="region of interest" description="Disordered" evidence="1">
    <location>
        <begin position="49"/>
        <end position="80"/>
    </location>
</feature>
<gene>
    <name evidence="2" type="ORF">J1605_012981</name>
</gene>
<reference evidence="2 3" key="1">
    <citation type="submission" date="2022-11" db="EMBL/GenBank/DDBJ databases">
        <title>Whole genome sequence of Eschrichtius robustus ER-17-0199.</title>
        <authorList>
            <person name="Bruniche-Olsen A."/>
            <person name="Black A.N."/>
            <person name="Fields C.J."/>
            <person name="Walden K."/>
            <person name="Dewoody J.A."/>
        </authorList>
    </citation>
    <scope>NUCLEOTIDE SEQUENCE [LARGE SCALE GENOMIC DNA]</scope>
    <source>
        <strain evidence="2">ER-17-0199</strain>
        <tissue evidence="2">Blubber</tissue>
    </source>
</reference>
<accession>A0AB34GKY6</accession>
<keyword evidence="3" id="KW-1185">Reference proteome</keyword>